<keyword evidence="1" id="KW-0812">Transmembrane</keyword>
<dbReference type="KEGG" id="qsa:O6P43_026390"/>
<proteinExistence type="predicted"/>
<dbReference type="AlphaFoldDB" id="A0AAD7L231"/>
<dbReference type="PANTHER" id="PTHR31170">
    <property type="entry name" value="BNAC04G53230D PROTEIN"/>
    <property type="match status" value="1"/>
</dbReference>
<protein>
    <submittedName>
        <fullName evidence="2">UPF0481 protein</fullName>
    </submittedName>
</protein>
<evidence type="ECO:0000313" key="3">
    <source>
        <dbReference type="Proteomes" id="UP001163823"/>
    </source>
</evidence>
<reference evidence="2" key="1">
    <citation type="journal article" date="2023" name="Science">
        <title>Elucidation of the pathway for biosynthesis of saponin adjuvants from the soapbark tree.</title>
        <authorList>
            <person name="Reed J."/>
            <person name="Orme A."/>
            <person name="El-Demerdash A."/>
            <person name="Owen C."/>
            <person name="Martin L.B.B."/>
            <person name="Misra R.C."/>
            <person name="Kikuchi S."/>
            <person name="Rejzek M."/>
            <person name="Martin A.C."/>
            <person name="Harkess A."/>
            <person name="Leebens-Mack J."/>
            <person name="Louveau T."/>
            <person name="Stephenson M.J."/>
            <person name="Osbourn A."/>
        </authorList>
    </citation>
    <scope>NUCLEOTIDE SEQUENCE</scope>
    <source>
        <strain evidence="2">S10</strain>
    </source>
</reference>
<keyword evidence="1" id="KW-0472">Membrane</keyword>
<evidence type="ECO:0000256" key="1">
    <source>
        <dbReference type="SAM" id="Phobius"/>
    </source>
</evidence>
<evidence type="ECO:0000313" key="2">
    <source>
        <dbReference type="EMBL" id="KAJ7950164.1"/>
    </source>
</evidence>
<dbReference type="InterPro" id="IPR004158">
    <property type="entry name" value="DUF247_pln"/>
</dbReference>
<name>A0AAD7L231_QUISA</name>
<organism evidence="2 3">
    <name type="scientific">Quillaja saponaria</name>
    <name type="common">Soap bark tree</name>
    <dbReference type="NCBI Taxonomy" id="32244"/>
    <lineage>
        <taxon>Eukaryota</taxon>
        <taxon>Viridiplantae</taxon>
        <taxon>Streptophyta</taxon>
        <taxon>Embryophyta</taxon>
        <taxon>Tracheophyta</taxon>
        <taxon>Spermatophyta</taxon>
        <taxon>Magnoliopsida</taxon>
        <taxon>eudicotyledons</taxon>
        <taxon>Gunneridae</taxon>
        <taxon>Pentapetalae</taxon>
        <taxon>rosids</taxon>
        <taxon>fabids</taxon>
        <taxon>Fabales</taxon>
        <taxon>Quillajaceae</taxon>
        <taxon>Quillaja</taxon>
    </lineage>
</organism>
<feature type="transmembrane region" description="Helical" evidence="1">
    <location>
        <begin position="209"/>
        <end position="228"/>
    </location>
</feature>
<accession>A0AAD7L231</accession>
<keyword evidence="1" id="KW-1133">Transmembrane helix</keyword>
<dbReference type="Proteomes" id="UP001163823">
    <property type="component" value="Chromosome 11"/>
</dbReference>
<keyword evidence="3" id="KW-1185">Reference proteome</keyword>
<dbReference type="Pfam" id="PF03140">
    <property type="entry name" value="DUF247"/>
    <property type="match status" value="2"/>
</dbReference>
<dbReference type="EMBL" id="JARAOO010000011">
    <property type="protein sequence ID" value="KAJ7950164.1"/>
    <property type="molecule type" value="Genomic_DNA"/>
</dbReference>
<comment type="caution">
    <text evidence="2">The sequence shown here is derived from an EMBL/GenBank/DDBJ whole genome shotgun (WGS) entry which is preliminary data.</text>
</comment>
<sequence length="231" mass="27073">MHLEDVIRDSYGGNIKFDRYELAKLMLVDGCFVLELLLRLHLQHEKSSDPVLRIPQMQIKDTTECVLRNFIAWEKVRTDKEEHDITSVDKFTSYALFLKGLICCLPDVELLHEKKIISTNVKGNRRSKEEELRTFFSRVTKGVGQVTDHCYCYGDLFNDLNEFFEKKALKNWHVILGHEGDYFAETVKLFWKHQIKILKRDRFPDTWKTIGVIAAVVLLVLTILQTYYSAK</sequence>
<gene>
    <name evidence="2" type="ORF">O6P43_026390</name>
</gene>
<dbReference type="PANTHER" id="PTHR31170:SF25">
    <property type="entry name" value="BNAA09G04570D PROTEIN"/>
    <property type="match status" value="1"/>
</dbReference>